<protein>
    <recommendedName>
        <fullName evidence="1">Ig-like domain-containing protein</fullName>
    </recommendedName>
</protein>
<accession>A0A3S4RIT2</accession>
<dbReference type="InterPro" id="IPR036179">
    <property type="entry name" value="Ig-like_dom_sf"/>
</dbReference>
<evidence type="ECO:0000313" key="2">
    <source>
        <dbReference type="EMBL" id="RWS16724.1"/>
    </source>
</evidence>
<dbReference type="Gene3D" id="2.60.40.10">
    <property type="entry name" value="Immunoglobulins"/>
    <property type="match status" value="1"/>
</dbReference>
<dbReference type="PANTHER" id="PTHR21261:SF2">
    <property type="entry name" value="GH04238P-RELATED"/>
    <property type="match status" value="1"/>
</dbReference>
<dbReference type="Proteomes" id="UP000285301">
    <property type="component" value="Unassembled WGS sequence"/>
</dbReference>
<dbReference type="SUPFAM" id="SSF48726">
    <property type="entry name" value="Immunoglobulin"/>
    <property type="match status" value="1"/>
</dbReference>
<reference evidence="2 3" key="1">
    <citation type="journal article" date="2018" name="Gigascience">
        <title>Genomes of trombidid mites reveal novel predicted allergens and laterally-transferred genes associated with secondary metabolism.</title>
        <authorList>
            <person name="Dong X."/>
            <person name="Chaisiri K."/>
            <person name="Xia D."/>
            <person name="Armstrong S.D."/>
            <person name="Fang Y."/>
            <person name="Donnelly M.J."/>
            <person name="Kadowaki T."/>
            <person name="McGarry J.W."/>
            <person name="Darby A.C."/>
            <person name="Makepeace B.L."/>
        </authorList>
    </citation>
    <scope>NUCLEOTIDE SEQUENCE [LARGE SCALE GENOMIC DNA]</scope>
    <source>
        <strain evidence="2">UoL-WK</strain>
    </source>
</reference>
<name>A0A3S4RIT2_9ACAR</name>
<sequence length="230" mass="26748">MLDCSYSIDKSEEKSFALKWYFGNQSEVIYHWMPDLDFRFVNGRIQAKFDWDFYLNTTNPKVNKFRAIIIKRPTTEQSGLYICEVSTNQGTDSKSASMIIYSPPEEVDFSRKFLEKEKQLLMSYKVKRIFPLPFVVIYQSCGNKRFAQRTTLLHDTSAISNDARAESGKENVYTLENVQYISFTDIIANHLKNGCTDDDDVAYYGTIELMLTINSTDYIVEKSFDIILRK</sequence>
<keyword evidence="3" id="KW-1185">Reference proteome</keyword>
<feature type="domain" description="Ig-like" evidence="1">
    <location>
        <begin position="1"/>
        <end position="99"/>
    </location>
</feature>
<proteinExistence type="predicted"/>
<dbReference type="PANTHER" id="PTHR21261">
    <property type="entry name" value="BEAT PROTEIN"/>
    <property type="match status" value="1"/>
</dbReference>
<dbReference type="InterPro" id="IPR007110">
    <property type="entry name" value="Ig-like_dom"/>
</dbReference>
<evidence type="ECO:0000313" key="3">
    <source>
        <dbReference type="Proteomes" id="UP000285301"/>
    </source>
</evidence>
<dbReference type="EMBL" id="NCKU01000183">
    <property type="protein sequence ID" value="RWS16724.1"/>
    <property type="molecule type" value="Genomic_DNA"/>
</dbReference>
<dbReference type="OrthoDB" id="6478865at2759"/>
<dbReference type="InterPro" id="IPR013783">
    <property type="entry name" value="Ig-like_fold"/>
</dbReference>
<dbReference type="STRING" id="1965070.A0A3S4RIT2"/>
<comment type="caution">
    <text evidence="2">The sequence shown here is derived from an EMBL/GenBank/DDBJ whole genome shotgun (WGS) entry which is preliminary data.</text>
</comment>
<dbReference type="PROSITE" id="PS50835">
    <property type="entry name" value="IG_LIKE"/>
    <property type="match status" value="1"/>
</dbReference>
<evidence type="ECO:0000259" key="1">
    <source>
        <dbReference type="PROSITE" id="PS50835"/>
    </source>
</evidence>
<gene>
    <name evidence="2" type="ORF">B4U79_10043</name>
</gene>
<organism evidence="2 3">
    <name type="scientific">Dinothrombium tinctorium</name>
    <dbReference type="NCBI Taxonomy" id="1965070"/>
    <lineage>
        <taxon>Eukaryota</taxon>
        <taxon>Metazoa</taxon>
        <taxon>Ecdysozoa</taxon>
        <taxon>Arthropoda</taxon>
        <taxon>Chelicerata</taxon>
        <taxon>Arachnida</taxon>
        <taxon>Acari</taxon>
        <taxon>Acariformes</taxon>
        <taxon>Trombidiformes</taxon>
        <taxon>Prostigmata</taxon>
        <taxon>Anystina</taxon>
        <taxon>Parasitengona</taxon>
        <taxon>Trombidioidea</taxon>
        <taxon>Trombidiidae</taxon>
        <taxon>Dinothrombium</taxon>
    </lineage>
</organism>
<dbReference type="AlphaFoldDB" id="A0A3S4RIT2"/>